<dbReference type="AlphaFoldDB" id="A0AAJ5D7Q8"/>
<dbReference type="InterPro" id="IPR002577">
    <property type="entry name" value="HTH_HxlR"/>
</dbReference>
<dbReference type="Proteomes" id="UP000255295">
    <property type="component" value="Unassembled WGS sequence"/>
</dbReference>
<evidence type="ECO:0000313" key="2">
    <source>
        <dbReference type="EMBL" id="SUV15318.1"/>
    </source>
</evidence>
<organism evidence="2 3">
    <name type="scientific">Lysinibacillus sphaericus</name>
    <name type="common">Bacillus sphaericus</name>
    <dbReference type="NCBI Taxonomy" id="1421"/>
    <lineage>
        <taxon>Bacteria</taxon>
        <taxon>Bacillati</taxon>
        <taxon>Bacillota</taxon>
        <taxon>Bacilli</taxon>
        <taxon>Bacillales</taxon>
        <taxon>Bacillaceae</taxon>
        <taxon>Lysinibacillus</taxon>
    </lineage>
</organism>
<dbReference type="EMBL" id="UFSZ01000001">
    <property type="protein sequence ID" value="SUV15318.1"/>
    <property type="molecule type" value="Genomic_DNA"/>
</dbReference>
<protein>
    <submittedName>
        <fullName evidence="2">HxlR-like helix-turn-helix</fullName>
    </submittedName>
</protein>
<dbReference type="Pfam" id="PF01638">
    <property type="entry name" value="HxlR"/>
    <property type="match status" value="1"/>
</dbReference>
<sequence length="63" mass="7496">MLLEQLKELMDFQLVDKEEYLSTYPLRVEYSLSTKGKEVLKSLEIMQRLGIQYLEEKQIIGSR</sequence>
<gene>
    <name evidence="2" type="ORF">NCTC10338_00382</name>
</gene>
<evidence type="ECO:0000259" key="1">
    <source>
        <dbReference type="PROSITE" id="PS51118"/>
    </source>
</evidence>
<dbReference type="InterPro" id="IPR036388">
    <property type="entry name" value="WH-like_DNA-bd_sf"/>
</dbReference>
<feature type="domain" description="HTH hxlR-type" evidence="1">
    <location>
        <begin position="1"/>
        <end position="58"/>
    </location>
</feature>
<reference evidence="2 3" key="1">
    <citation type="submission" date="2018-06" db="EMBL/GenBank/DDBJ databases">
        <authorList>
            <consortium name="Pathogen Informatics"/>
            <person name="Doyle S."/>
        </authorList>
    </citation>
    <scope>NUCLEOTIDE SEQUENCE [LARGE SCALE GENOMIC DNA]</scope>
    <source>
        <strain evidence="2 3">NCTC10338</strain>
    </source>
</reference>
<dbReference type="PROSITE" id="PS51118">
    <property type="entry name" value="HTH_HXLR"/>
    <property type="match status" value="1"/>
</dbReference>
<dbReference type="Gene3D" id="1.10.10.10">
    <property type="entry name" value="Winged helix-like DNA-binding domain superfamily/Winged helix DNA-binding domain"/>
    <property type="match status" value="1"/>
</dbReference>
<evidence type="ECO:0000313" key="3">
    <source>
        <dbReference type="Proteomes" id="UP000255295"/>
    </source>
</evidence>
<proteinExistence type="predicted"/>
<comment type="caution">
    <text evidence="2">The sequence shown here is derived from an EMBL/GenBank/DDBJ whole genome shotgun (WGS) entry which is preliminary data.</text>
</comment>
<accession>A0AAJ5D7Q8</accession>
<name>A0AAJ5D7Q8_LYSSH</name>
<dbReference type="SUPFAM" id="SSF46785">
    <property type="entry name" value="Winged helix' DNA-binding domain"/>
    <property type="match status" value="1"/>
</dbReference>
<dbReference type="InterPro" id="IPR036390">
    <property type="entry name" value="WH_DNA-bd_sf"/>
</dbReference>